<feature type="non-terminal residue" evidence="1">
    <location>
        <position position="1"/>
    </location>
</feature>
<proteinExistence type="predicted"/>
<dbReference type="EMBL" id="JAMZMM010000692">
    <property type="protein sequence ID" value="MCP2732617.1"/>
    <property type="molecule type" value="Genomic_DNA"/>
</dbReference>
<comment type="caution">
    <text evidence="1">The sequence shown here is derived from an EMBL/GenBank/DDBJ whole genome shotgun (WGS) entry which is preliminary data.</text>
</comment>
<keyword evidence="2" id="KW-1185">Reference proteome</keyword>
<sequence>DAKTANLRIKVHAEVLTAARGSVSELESIASSVAGLTIKIEPTAEVPVQSESATPRVSINEHPLVKSAIDLFKARVLSVQPRQPAEK</sequence>
<dbReference type="Proteomes" id="UP001204953">
    <property type="component" value="Unassembled WGS sequence"/>
</dbReference>
<dbReference type="AlphaFoldDB" id="A0AAE3KVH9"/>
<gene>
    <name evidence="1" type="ORF">NJ959_29740</name>
</gene>
<organism evidence="1 2">
    <name type="scientific">Limnofasciculus baicalensis BBK-W-15</name>
    <dbReference type="NCBI Taxonomy" id="2699891"/>
    <lineage>
        <taxon>Bacteria</taxon>
        <taxon>Bacillati</taxon>
        <taxon>Cyanobacteriota</taxon>
        <taxon>Cyanophyceae</taxon>
        <taxon>Coleofasciculales</taxon>
        <taxon>Coleofasciculaceae</taxon>
        <taxon>Limnofasciculus</taxon>
        <taxon>Limnofasciculus baicalensis</taxon>
    </lineage>
</organism>
<reference evidence="1" key="1">
    <citation type="submission" date="2022-06" db="EMBL/GenBank/DDBJ databases">
        <title>New cyanobacteria of genus Symplocastrum in benthos of Lake Baikal.</title>
        <authorList>
            <person name="Sorokovikova E."/>
            <person name="Tikhonova I."/>
            <person name="Krasnopeev A."/>
            <person name="Evseev P."/>
            <person name="Gladkikh A."/>
            <person name="Belykh O."/>
        </authorList>
    </citation>
    <scope>NUCLEOTIDE SEQUENCE</scope>
    <source>
        <strain evidence="1">BBK-W-15</strain>
    </source>
</reference>
<dbReference type="RefSeq" id="WP_254015321.1">
    <property type="nucleotide sequence ID" value="NZ_JAMZMM010000692.1"/>
</dbReference>
<evidence type="ECO:0000313" key="1">
    <source>
        <dbReference type="EMBL" id="MCP2732617.1"/>
    </source>
</evidence>
<protein>
    <submittedName>
        <fullName evidence="1">Uncharacterized protein</fullName>
    </submittedName>
</protein>
<name>A0AAE3KVH9_9CYAN</name>
<evidence type="ECO:0000313" key="2">
    <source>
        <dbReference type="Proteomes" id="UP001204953"/>
    </source>
</evidence>
<accession>A0AAE3KVH9</accession>